<organism evidence="2 3">
    <name type="scientific">Triplophysa rosa</name>
    <name type="common">Cave loach</name>
    <dbReference type="NCBI Taxonomy" id="992332"/>
    <lineage>
        <taxon>Eukaryota</taxon>
        <taxon>Metazoa</taxon>
        <taxon>Chordata</taxon>
        <taxon>Craniata</taxon>
        <taxon>Vertebrata</taxon>
        <taxon>Euteleostomi</taxon>
        <taxon>Actinopterygii</taxon>
        <taxon>Neopterygii</taxon>
        <taxon>Teleostei</taxon>
        <taxon>Ostariophysi</taxon>
        <taxon>Cypriniformes</taxon>
        <taxon>Nemacheilidae</taxon>
        <taxon>Triplophysa</taxon>
    </lineage>
</organism>
<reference evidence="2" key="1">
    <citation type="submission" date="2021-02" db="EMBL/GenBank/DDBJ databases">
        <title>Comparative genomics reveals that relaxation of natural selection precedes convergent phenotypic evolution of cavefish.</title>
        <authorList>
            <person name="Peng Z."/>
        </authorList>
    </citation>
    <scope>NUCLEOTIDE SEQUENCE</scope>
    <source>
        <tissue evidence="2">Muscle</tissue>
    </source>
</reference>
<proteinExistence type="predicted"/>
<gene>
    <name evidence="2" type="ORF">IRJ41_022028</name>
</gene>
<dbReference type="EMBL" id="JAFHDT010000017">
    <property type="protein sequence ID" value="KAI7798248.1"/>
    <property type="molecule type" value="Genomic_DNA"/>
</dbReference>
<name>A0A9W7TKW0_TRIRA</name>
<evidence type="ECO:0000313" key="2">
    <source>
        <dbReference type="EMBL" id="KAI7798248.1"/>
    </source>
</evidence>
<dbReference type="AlphaFoldDB" id="A0A9W7TKW0"/>
<evidence type="ECO:0000256" key="1">
    <source>
        <dbReference type="SAM" id="MobiDB-lite"/>
    </source>
</evidence>
<sequence>MIPSVEKQTPKESSPERSPLLRGALKLSFEPSVTLEQVESENQEVVVGPPRITRSQKRKQNLLHASTLPFLHPSLKPRTSQNNAIAKENTALWRCHGNGR</sequence>
<keyword evidence="3" id="KW-1185">Reference proteome</keyword>
<dbReference type="Proteomes" id="UP001059041">
    <property type="component" value="Linkage Group LG17"/>
</dbReference>
<comment type="caution">
    <text evidence="2">The sequence shown here is derived from an EMBL/GenBank/DDBJ whole genome shotgun (WGS) entry which is preliminary data.</text>
</comment>
<evidence type="ECO:0000313" key="3">
    <source>
        <dbReference type="Proteomes" id="UP001059041"/>
    </source>
</evidence>
<accession>A0A9W7TKW0</accession>
<protein>
    <submittedName>
        <fullName evidence="2">Uncharacterized protein</fullName>
    </submittedName>
</protein>
<feature type="region of interest" description="Disordered" evidence="1">
    <location>
        <begin position="1"/>
        <end position="23"/>
    </location>
</feature>